<accession>A0A1Y2HTZ4</accession>
<keyword evidence="3" id="KW-1185">Reference proteome</keyword>
<organism evidence="2 3">
    <name type="scientific">Catenaria anguillulae PL171</name>
    <dbReference type="NCBI Taxonomy" id="765915"/>
    <lineage>
        <taxon>Eukaryota</taxon>
        <taxon>Fungi</taxon>
        <taxon>Fungi incertae sedis</taxon>
        <taxon>Blastocladiomycota</taxon>
        <taxon>Blastocladiomycetes</taxon>
        <taxon>Blastocladiales</taxon>
        <taxon>Catenariaceae</taxon>
        <taxon>Catenaria</taxon>
    </lineage>
</organism>
<gene>
    <name evidence="2" type="ORF">BCR44DRAFT_1430780</name>
</gene>
<evidence type="ECO:0000256" key="1">
    <source>
        <dbReference type="SAM" id="MobiDB-lite"/>
    </source>
</evidence>
<dbReference type="EMBL" id="MCFL01000013">
    <property type="protein sequence ID" value="ORZ37251.1"/>
    <property type="molecule type" value="Genomic_DNA"/>
</dbReference>
<evidence type="ECO:0000313" key="3">
    <source>
        <dbReference type="Proteomes" id="UP000193411"/>
    </source>
</evidence>
<dbReference type="Proteomes" id="UP000193411">
    <property type="component" value="Unassembled WGS sequence"/>
</dbReference>
<name>A0A1Y2HTZ4_9FUNG</name>
<evidence type="ECO:0000313" key="2">
    <source>
        <dbReference type="EMBL" id="ORZ37251.1"/>
    </source>
</evidence>
<feature type="region of interest" description="Disordered" evidence="1">
    <location>
        <begin position="1"/>
        <end position="26"/>
    </location>
</feature>
<dbReference type="AlphaFoldDB" id="A0A1Y2HTZ4"/>
<protein>
    <submittedName>
        <fullName evidence="2">Uncharacterized protein</fullName>
    </submittedName>
</protein>
<reference evidence="2 3" key="1">
    <citation type="submission" date="2016-07" db="EMBL/GenBank/DDBJ databases">
        <title>Pervasive Adenine N6-methylation of Active Genes in Fungi.</title>
        <authorList>
            <consortium name="DOE Joint Genome Institute"/>
            <person name="Mondo S.J."/>
            <person name="Dannebaum R.O."/>
            <person name="Kuo R.C."/>
            <person name="Labutti K."/>
            <person name="Haridas S."/>
            <person name="Kuo A."/>
            <person name="Salamov A."/>
            <person name="Ahrendt S.R."/>
            <person name="Lipzen A."/>
            <person name="Sullivan W."/>
            <person name="Andreopoulos W.B."/>
            <person name="Clum A."/>
            <person name="Lindquist E."/>
            <person name="Daum C."/>
            <person name="Ramamoorthy G.K."/>
            <person name="Gryganskyi A."/>
            <person name="Culley D."/>
            <person name="Magnuson J.K."/>
            <person name="James T.Y."/>
            <person name="O'Malley M.A."/>
            <person name="Stajich J.E."/>
            <person name="Spatafora J.W."/>
            <person name="Visel A."/>
            <person name="Grigoriev I.V."/>
        </authorList>
    </citation>
    <scope>NUCLEOTIDE SEQUENCE [LARGE SCALE GENOMIC DNA]</scope>
    <source>
        <strain evidence="2 3">PL171</strain>
    </source>
</reference>
<feature type="region of interest" description="Disordered" evidence="1">
    <location>
        <begin position="89"/>
        <end position="113"/>
    </location>
</feature>
<sequence>MQPGGPVRRSQRGAWGKREQENTNADARIVGRPKIFRFIPFDLRTLCMLACQCQWESPHPRAIAAAHFPSLVYAHSAIAIAIAIGPSAQSSALPVPPSHPSTDPVRLKVRPAA</sequence>
<proteinExistence type="predicted"/>
<comment type="caution">
    <text evidence="2">The sequence shown here is derived from an EMBL/GenBank/DDBJ whole genome shotgun (WGS) entry which is preliminary data.</text>
</comment>